<dbReference type="Gene3D" id="1.25.40.10">
    <property type="entry name" value="Tetratricopeptide repeat domain"/>
    <property type="match status" value="1"/>
</dbReference>
<feature type="non-terminal residue" evidence="2">
    <location>
        <position position="720"/>
    </location>
</feature>
<feature type="region of interest" description="Disordered" evidence="1">
    <location>
        <begin position="11"/>
        <end position="69"/>
    </location>
</feature>
<dbReference type="SUPFAM" id="SSF48452">
    <property type="entry name" value="TPR-like"/>
    <property type="match status" value="1"/>
</dbReference>
<dbReference type="Proteomes" id="UP001212841">
    <property type="component" value="Unassembled WGS sequence"/>
</dbReference>
<gene>
    <name evidence="2" type="ORF">HK097_004222</name>
</gene>
<name>A0AAD5WZN1_9FUNG</name>
<dbReference type="EMBL" id="JADGJD010002053">
    <property type="protein sequence ID" value="KAJ3035393.1"/>
    <property type="molecule type" value="Genomic_DNA"/>
</dbReference>
<evidence type="ECO:0008006" key="4">
    <source>
        <dbReference type="Google" id="ProtNLM"/>
    </source>
</evidence>
<comment type="caution">
    <text evidence="2">The sequence shown here is derived from an EMBL/GenBank/DDBJ whole genome shotgun (WGS) entry which is preliminary data.</text>
</comment>
<proteinExistence type="predicted"/>
<keyword evidence="3" id="KW-1185">Reference proteome</keyword>
<organism evidence="2 3">
    <name type="scientific">Rhizophlyctis rosea</name>
    <dbReference type="NCBI Taxonomy" id="64517"/>
    <lineage>
        <taxon>Eukaryota</taxon>
        <taxon>Fungi</taxon>
        <taxon>Fungi incertae sedis</taxon>
        <taxon>Chytridiomycota</taxon>
        <taxon>Chytridiomycota incertae sedis</taxon>
        <taxon>Chytridiomycetes</taxon>
        <taxon>Rhizophlyctidales</taxon>
        <taxon>Rhizophlyctidaceae</taxon>
        <taxon>Rhizophlyctis</taxon>
    </lineage>
</organism>
<dbReference type="Pfam" id="PF10300">
    <property type="entry name" value="Iml2-TPR_39"/>
    <property type="match status" value="2"/>
</dbReference>
<sequence length="720" mass="80275">MARIGSFFKYTSGTGSGSSTPKAVDTPKLDAEAVKDALEDVGSQEGDSDTDFDAAPETPAALDNSSSAPLPHVDISKSNLKSLAPVAAENLTKDLEHVQIGLTHFLNSQFNTADALLRPHYGLSLYHSLGVAVIRSIKAAMTFEPADIQQASDALNVTVEMASAWRKKEAGMVASVVGLVWSSGSSDKSKRPDPTGFRSMNNLQRHAELVYAEAYLMKAMISLLTDTNMVAFVREGMNIRSAYNIYKNCYKFLETELEEVGPDGLRSIGVDEHFVSGALMGIGAFNMALGMVPSRVLRVFEMIGFGGDRTFGLSRLQLGGGWSPTEGLEEIQPATSKKKKPRSNSGSIRSGLDPLWTALLVTGTSTTSQPAIRTPLCNLVLLMYHIILSSQIQLPDCNLPFGQKILASELRHHPDSFIFITLHARSLQTQRDPDSAIIQYKRVMEMQKEWKQLAHVCLWDMGLCWLALGRFKEAAECYEVLRKESRWSRAMYAYMLGVCLYAEDAEGNAERVSQLFEEVPRLRRKVAGRSIPIEKFIARKCRKYSLQKSRLLLPHLEMLYIFNGLDIIPPTSIPSHLTLMNEHLSSLELQLQQARKNNPGQDELTILPYETYNDDICLAHFLKSILLREVHLPKSETLLPARTLLAKQKAQRETKEWKDVTKPNLLISQQHLKIAISRGPDISLDHWILPFCRVEMGQTLMRMGDFEGAKREFEFAVKGG</sequence>
<dbReference type="GO" id="GO:0005741">
    <property type="term" value="C:mitochondrial outer membrane"/>
    <property type="evidence" value="ECO:0007669"/>
    <property type="project" value="TreeGrafter"/>
</dbReference>
<feature type="compositionally biased region" description="Low complexity" evidence="1">
    <location>
        <begin position="11"/>
        <end position="20"/>
    </location>
</feature>
<evidence type="ECO:0000256" key="1">
    <source>
        <dbReference type="SAM" id="MobiDB-lite"/>
    </source>
</evidence>
<accession>A0AAD5WZN1</accession>
<evidence type="ECO:0000313" key="3">
    <source>
        <dbReference type="Proteomes" id="UP001212841"/>
    </source>
</evidence>
<feature type="compositionally biased region" description="Basic and acidic residues" evidence="1">
    <location>
        <begin position="25"/>
        <end position="38"/>
    </location>
</feature>
<dbReference type="InterPro" id="IPR011990">
    <property type="entry name" value="TPR-like_helical_dom_sf"/>
</dbReference>
<dbReference type="AlphaFoldDB" id="A0AAD5WZN1"/>
<dbReference type="PANTHER" id="PTHR31859:SF1">
    <property type="entry name" value="TETRATRICOPEPTIDE REPEAT PROTEIN 39C"/>
    <property type="match status" value="1"/>
</dbReference>
<protein>
    <recommendedName>
        <fullName evidence="4">Tetratricopeptide repeat protein 39B</fullName>
    </recommendedName>
</protein>
<dbReference type="GO" id="GO:0005829">
    <property type="term" value="C:cytosol"/>
    <property type="evidence" value="ECO:0007669"/>
    <property type="project" value="TreeGrafter"/>
</dbReference>
<dbReference type="PANTHER" id="PTHR31859">
    <property type="entry name" value="TETRATRICOPEPTIDE REPEAT PROTEIN 39 FAMILY MEMBER"/>
    <property type="match status" value="1"/>
</dbReference>
<dbReference type="GO" id="GO:0005634">
    <property type="term" value="C:nucleus"/>
    <property type="evidence" value="ECO:0007669"/>
    <property type="project" value="TreeGrafter"/>
</dbReference>
<dbReference type="InterPro" id="IPR019412">
    <property type="entry name" value="IML2/TPR_39"/>
</dbReference>
<reference evidence="2" key="1">
    <citation type="submission" date="2020-05" db="EMBL/GenBank/DDBJ databases">
        <title>Phylogenomic resolution of chytrid fungi.</title>
        <authorList>
            <person name="Stajich J.E."/>
            <person name="Amses K."/>
            <person name="Simmons R."/>
            <person name="Seto K."/>
            <person name="Myers J."/>
            <person name="Bonds A."/>
            <person name="Quandt C.A."/>
            <person name="Barry K."/>
            <person name="Liu P."/>
            <person name="Grigoriev I."/>
            <person name="Longcore J.E."/>
            <person name="James T.Y."/>
        </authorList>
    </citation>
    <scope>NUCLEOTIDE SEQUENCE</scope>
    <source>
        <strain evidence="2">JEL0318</strain>
    </source>
</reference>
<evidence type="ECO:0000313" key="2">
    <source>
        <dbReference type="EMBL" id="KAJ3035393.1"/>
    </source>
</evidence>